<evidence type="ECO:0000313" key="2">
    <source>
        <dbReference type="Proteomes" id="UP000716291"/>
    </source>
</evidence>
<proteinExistence type="predicted"/>
<organism evidence="1 2">
    <name type="scientific">Rhizopus oryzae</name>
    <name type="common">Mucormycosis agent</name>
    <name type="synonym">Rhizopus arrhizus var. delemar</name>
    <dbReference type="NCBI Taxonomy" id="64495"/>
    <lineage>
        <taxon>Eukaryota</taxon>
        <taxon>Fungi</taxon>
        <taxon>Fungi incertae sedis</taxon>
        <taxon>Mucoromycota</taxon>
        <taxon>Mucoromycotina</taxon>
        <taxon>Mucoromycetes</taxon>
        <taxon>Mucorales</taxon>
        <taxon>Mucorineae</taxon>
        <taxon>Rhizopodaceae</taxon>
        <taxon>Rhizopus</taxon>
    </lineage>
</organism>
<comment type="caution">
    <text evidence="1">The sequence shown here is derived from an EMBL/GenBank/DDBJ whole genome shotgun (WGS) entry which is preliminary data.</text>
</comment>
<accession>A0A9P7BIY6</accession>
<dbReference type="EMBL" id="JAANQT010012678">
    <property type="protein sequence ID" value="KAG1273604.1"/>
    <property type="molecule type" value="Genomic_DNA"/>
</dbReference>
<dbReference type="AlphaFoldDB" id="A0A9P7BIY6"/>
<dbReference type="Proteomes" id="UP000716291">
    <property type="component" value="Unassembled WGS sequence"/>
</dbReference>
<protein>
    <submittedName>
        <fullName evidence="1">Uncharacterized protein</fullName>
    </submittedName>
</protein>
<evidence type="ECO:0000313" key="1">
    <source>
        <dbReference type="EMBL" id="KAG1273604.1"/>
    </source>
</evidence>
<name>A0A9P7BIY6_RHIOR</name>
<reference evidence="1" key="1">
    <citation type="journal article" date="2020" name="Microb. Genom.">
        <title>Genetic diversity of clinical and environmental Mucorales isolates obtained from an investigation of mucormycosis cases among solid organ transplant recipients.</title>
        <authorList>
            <person name="Nguyen M.H."/>
            <person name="Kaul D."/>
            <person name="Muto C."/>
            <person name="Cheng S.J."/>
            <person name="Richter R.A."/>
            <person name="Bruno V.M."/>
            <person name="Liu G."/>
            <person name="Beyhan S."/>
            <person name="Sundermann A.J."/>
            <person name="Mounaud S."/>
            <person name="Pasculle A.W."/>
            <person name="Nierman W.C."/>
            <person name="Driscoll E."/>
            <person name="Cumbie R."/>
            <person name="Clancy C.J."/>
            <person name="Dupont C.L."/>
        </authorList>
    </citation>
    <scope>NUCLEOTIDE SEQUENCE</scope>
    <source>
        <strain evidence="1">GL11</strain>
    </source>
</reference>
<keyword evidence="2" id="KW-1185">Reference proteome</keyword>
<sequence>MHAPARCYGFTGTDPVMCFSSASASLPVNPLRFIDSANGPCTVATISTRPSTLIAMRWPPIAAVPSWMRWCASGR</sequence>
<gene>
    <name evidence="1" type="ORF">G6F64_015318</name>
</gene>